<evidence type="ECO:0000313" key="6">
    <source>
        <dbReference type="EMBL" id="MEK9500880.1"/>
    </source>
</evidence>
<dbReference type="InterPro" id="IPR003137">
    <property type="entry name" value="PA_domain"/>
</dbReference>
<dbReference type="SUPFAM" id="SSF53187">
    <property type="entry name" value="Zn-dependent exopeptidases"/>
    <property type="match status" value="1"/>
</dbReference>
<dbReference type="PANTHER" id="PTHR10404:SF46">
    <property type="entry name" value="VACUOLAR PROTEIN SORTING-ASSOCIATED PROTEIN 70"/>
    <property type="match status" value="1"/>
</dbReference>
<feature type="chain" id="PRO_5046198711" evidence="2">
    <location>
        <begin position="26"/>
        <end position="716"/>
    </location>
</feature>
<dbReference type="InterPro" id="IPR007365">
    <property type="entry name" value="TFR-like_dimer_dom"/>
</dbReference>
<proteinExistence type="inferred from homology"/>
<gene>
    <name evidence="6" type="ORF">WI372_07820</name>
</gene>
<feature type="domain" description="Transferrin receptor-like dimerisation" evidence="4">
    <location>
        <begin position="594"/>
        <end position="705"/>
    </location>
</feature>
<evidence type="ECO:0000259" key="4">
    <source>
        <dbReference type="Pfam" id="PF04253"/>
    </source>
</evidence>
<accession>A0ABU9E820</accession>
<name>A0ABU9E820_9BACT</name>
<keyword evidence="7" id="KW-1185">Reference proteome</keyword>
<dbReference type="Gene3D" id="1.20.930.40">
    <property type="entry name" value="Transferrin receptor-like, dimerisation domain"/>
    <property type="match status" value="1"/>
</dbReference>
<dbReference type="CDD" id="cd02121">
    <property type="entry name" value="PA_GCPII_like"/>
    <property type="match status" value="1"/>
</dbReference>
<comment type="caution">
    <text evidence="6">The sequence shown here is derived from an EMBL/GenBank/DDBJ whole genome shotgun (WGS) entry which is preliminary data.</text>
</comment>
<dbReference type="PANTHER" id="PTHR10404">
    <property type="entry name" value="N-ACETYLATED-ALPHA-LINKED ACIDIC DIPEPTIDASE"/>
    <property type="match status" value="1"/>
</dbReference>
<keyword evidence="2" id="KW-0732">Signal</keyword>
<dbReference type="InterPro" id="IPR007484">
    <property type="entry name" value="Peptidase_M28"/>
</dbReference>
<dbReference type="Proteomes" id="UP001484239">
    <property type="component" value="Unassembled WGS sequence"/>
</dbReference>
<dbReference type="Pfam" id="PF04389">
    <property type="entry name" value="Peptidase_M28"/>
    <property type="match status" value="1"/>
</dbReference>
<comment type="similarity">
    <text evidence="1">Belongs to the peptidase M28 family. M28B subfamily.</text>
</comment>
<feature type="signal peptide" evidence="2">
    <location>
        <begin position="1"/>
        <end position="25"/>
    </location>
</feature>
<organism evidence="6 7">
    <name type="scientific">Gaopeijia maritima</name>
    <dbReference type="NCBI Taxonomy" id="3119007"/>
    <lineage>
        <taxon>Bacteria</taxon>
        <taxon>Pseudomonadati</taxon>
        <taxon>Gemmatimonadota</taxon>
        <taxon>Longimicrobiia</taxon>
        <taxon>Gaopeijiales</taxon>
        <taxon>Gaopeijiaceae</taxon>
        <taxon>Gaopeijia</taxon>
    </lineage>
</organism>
<reference evidence="6 7" key="1">
    <citation type="submission" date="2024-02" db="EMBL/GenBank/DDBJ databases">
        <title>A novel Gemmatimonadota bacterium.</title>
        <authorList>
            <person name="Du Z.-J."/>
            <person name="Ye Y.-Q."/>
        </authorList>
    </citation>
    <scope>NUCLEOTIDE SEQUENCE [LARGE SCALE GENOMIC DNA]</scope>
    <source>
        <strain evidence="6 7">DH-20</strain>
    </source>
</reference>
<sequence>MILVIPVALRRGALVLAAVAAAAFAAVAIQARQSPAGSLAGFTAERAEAQAVCEADFLARPSGDAFREHLRIITANPHPTGSAAQVEVGHYIGRVMRAAGLTVEEHPYDVYLPQLTDDVEAHIVTPVAMQLSNREPQLDDDPFSGHPGLLNGWNAFSGSGDVTGEVVYANYGRREDYRALDSLGIDLEGKIVIARYGGNFRGYKVLFAEERGAAGVIMFNDSPIEEVDPYPEGPMLNGDIIQRGSVLTLPWTGDPLTPFEPALPVDGDVQVERLDPDSVGLHTIPVLPLGYNAAAEIISRMTGEASPPGWQGGLKMPYPLTGGPDLTVRVRVNQPKALTRAINVVGTLEGSEFPDEWFVLGAHYDPWGFGAVDPNGGTAMLLTLAEALGEMVAQGCRPRRSIMIAHWDAEEYGIIGSTEWVEEFRDQLTTGGIAYINADAAVSGPNFGASSSPSLKQPILDAIQAVEYPGEGRSIYDWWSDRSGGEAPTMGNLGGGSDHVAFYTHAGVPSAGLSSGAPSGIYHSNYDNFAWFERFGDSEWVYGPMLARADGLLALRFANADLLPYDVARYATDVRTHVNTLLEVAEARRIDVDLSALVESSRDLDGAAAALEAARTARLEAGGIDTAFAARVNAALIGLEKAWLDDRGLQDRPWSRSLYVSPDPFSGYASWMLPGLRYEIETDDPADVPEWESRYIAAIGGLADRMREVTAMIEGG</sequence>
<dbReference type="InterPro" id="IPR039373">
    <property type="entry name" value="Peptidase_M28B"/>
</dbReference>
<protein>
    <submittedName>
        <fullName evidence="6">M28 family peptidase</fullName>
    </submittedName>
</protein>
<dbReference type="InterPro" id="IPR046450">
    <property type="entry name" value="PA_dom_sf"/>
</dbReference>
<dbReference type="RefSeq" id="WP_405286696.1">
    <property type="nucleotide sequence ID" value="NZ_JBBHLI010000003.1"/>
</dbReference>
<evidence type="ECO:0000259" key="5">
    <source>
        <dbReference type="Pfam" id="PF04389"/>
    </source>
</evidence>
<dbReference type="SUPFAM" id="SSF52025">
    <property type="entry name" value="PA domain"/>
    <property type="match status" value="1"/>
</dbReference>
<dbReference type="Gene3D" id="3.50.30.30">
    <property type="match status" value="1"/>
</dbReference>
<feature type="domain" description="Peptidase M28" evidence="5">
    <location>
        <begin position="343"/>
        <end position="530"/>
    </location>
</feature>
<feature type="domain" description="PA" evidence="3">
    <location>
        <begin position="162"/>
        <end position="224"/>
    </location>
</feature>
<dbReference type="InterPro" id="IPR036757">
    <property type="entry name" value="TFR-like_dimer_dom_sf"/>
</dbReference>
<dbReference type="EMBL" id="JBBHLI010000003">
    <property type="protein sequence ID" value="MEK9500880.1"/>
    <property type="molecule type" value="Genomic_DNA"/>
</dbReference>
<evidence type="ECO:0000259" key="3">
    <source>
        <dbReference type="Pfam" id="PF02225"/>
    </source>
</evidence>
<evidence type="ECO:0000256" key="1">
    <source>
        <dbReference type="ARBA" id="ARBA00005634"/>
    </source>
</evidence>
<evidence type="ECO:0000256" key="2">
    <source>
        <dbReference type="SAM" id="SignalP"/>
    </source>
</evidence>
<dbReference type="Pfam" id="PF02225">
    <property type="entry name" value="PA"/>
    <property type="match status" value="1"/>
</dbReference>
<dbReference type="Pfam" id="PF04253">
    <property type="entry name" value="TFR_dimer"/>
    <property type="match status" value="1"/>
</dbReference>
<evidence type="ECO:0000313" key="7">
    <source>
        <dbReference type="Proteomes" id="UP001484239"/>
    </source>
</evidence>
<dbReference type="SUPFAM" id="SSF47672">
    <property type="entry name" value="Transferrin receptor-like dimerisation domain"/>
    <property type="match status" value="1"/>
</dbReference>
<dbReference type="Gene3D" id="3.40.630.10">
    <property type="entry name" value="Zn peptidases"/>
    <property type="match status" value="1"/>
</dbReference>